<dbReference type="InterPro" id="IPR008928">
    <property type="entry name" value="6-hairpin_glycosidase_sf"/>
</dbReference>
<reference evidence="3 4" key="1">
    <citation type="submission" date="2018-03" db="EMBL/GenBank/DDBJ databases">
        <title>Genomic Encyclopedia of Archaeal and Bacterial Type Strains, Phase II (KMG-II): from individual species to whole genera.</title>
        <authorList>
            <person name="Goeker M."/>
        </authorList>
    </citation>
    <scope>NUCLEOTIDE SEQUENCE [LARGE SCALE GENOMIC DNA]</scope>
    <source>
        <strain evidence="3 4">DSM 100214</strain>
    </source>
</reference>
<protein>
    <submittedName>
        <fullName evidence="3">Unsaturated rhamnogalacturonyl hydrolase</fullName>
    </submittedName>
</protein>
<dbReference type="PANTHER" id="PTHR33886:SF8">
    <property type="entry name" value="UNSATURATED RHAMNOGALACTURONAN HYDROLASE (EUROFUNG)"/>
    <property type="match status" value="1"/>
</dbReference>
<evidence type="ECO:0000313" key="4">
    <source>
        <dbReference type="Proteomes" id="UP000247973"/>
    </source>
</evidence>
<dbReference type="InterPro" id="IPR010905">
    <property type="entry name" value="Glyco_hydro_88"/>
</dbReference>
<dbReference type="SUPFAM" id="SSF48208">
    <property type="entry name" value="Six-hairpin glycosidases"/>
    <property type="match status" value="1"/>
</dbReference>
<dbReference type="InterPro" id="IPR012341">
    <property type="entry name" value="6hp_glycosidase-like_sf"/>
</dbReference>
<dbReference type="PANTHER" id="PTHR33886">
    <property type="entry name" value="UNSATURATED RHAMNOGALACTURONAN HYDROLASE (EUROFUNG)"/>
    <property type="match status" value="1"/>
</dbReference>
<evidence type="ECO:0000313" key="3">
    <source>
        <dbReference type="EMBL" id="PXV63596.1"/>
    </source>
</evidence>
<dbReference type="Proteomes" id="UP000247973">
    <property type="component" value="Unassembled WGS sequence"/>
</dbReference>
<keyword evidence="1 3" id="KW-0378">Hydrolase</keyword>
<accession>A0A2V3PMU8</accession>
<evidence type="ECO:0000256" key="1">
    <source>
        <dbReference type="ARBA" id="ARBA00022801"/>
    </source>
</evidence>
<name>A0A2V3PMU8_9BACT</name>
<keyword evidence="2" id="KW-0732">Signal</keyword>
<feature type="signal peptide" evidence="2">
    <location>
        <begin position="1"/>
        <end position="22"/>
    </location>
</feature>
<keyword evidence="4" id="KW-1185">Reference proteome</keyword>
<dbReference type="InterPro" id="IPR052043">
    <property type="entry name" value="PolySaccharide_Degr_Enz"/>
</dbReference>
<proteinExistence type="predicted"/>
<gene>
    <name evidence="3" type="ORF">CLV62_11383</name>
</gene>
<organism evidence="3 4">
    <name type="scientific">Dysgonomonas alginatilytica</name>
    <dbReference type="NCBI Taxonomy" id="1605892"/>
    <lineage>
        <taxon>Bacteria</taxon>
        <taxon>Pseudomonadati</taxon>
        <taxon>Bacteroidota</taxon>
        <taxon>Bacteroidia</taxon>
        <taxon>Bacteroidales</taxon>
        <taxon>Dysgonomonadaceae</taxon>
        <taxon>Dysgonomonas</taxon>
    </lineage>
</organism>
<comment type="caution">
    <text evidence="3">The sequence shown here is derived from an EMBL/GenBank/DDBJ whole genome shotgun (WGS) entry which is preliminary data.</text>
</comment>
<dbReference type="GO" id="GO:0005975">
    <property type="term" value="P:carbohydrate metabolic process"/>
    <property type="evidence" value="ECO:0007669"/>
    <property type="project" value="InterPro"/>
</dbReference>
<dbReference type="RefSeq" id="WP_110310914.1">
    <property type="nucleotide sequence ID" value="NZ_QICL01000013.1"/>
</dbReference>
<dbReference type="AlphaFoldDB" id="A0A2V3PMU8"/>
<dbReference type="GO" id="GO:0016787">
    <property type="term" value="F:hydrolase activity"/>
    <property type="evidence" value="ECO:0007669"/>
    <property type="project" value="UniProtKB-KW"/>
</dbReference>
<feature type="chain" id="PRO_5015879553" evidence="2">
    <location>
        <begin position="23"/>
        <end position="390"/>
    </location>
</feature>
<dbReference type="Pfam" id="PF07470">
    <property type="entry name" value="Glyco_hydro_88"/>
    <property type="match status" value="1"/>
</dbReference>
<evidence type="ECO:0000256" key="2">
    <source>
        <dbReference type="SAM" id="SignalP"/>
    </source>
</evidence>
<dbReference type="OrthoDB" id="6381507at2"/>
<dbReference type="EMBL" id="QICL01000013">
    <property type="protein sequence ID" value="PXV63596.1"/>
    <property type="molecule type" value="Genomic_DNA"/>
</dbReference>
<dbReference type="Gene3D" id="1.50.10.10">
    <property type="match status" value="1"/>
</dbReference>
<sequence length="390" mass="45547">MKKQFLIFIILFATICSGSAFAKKPYSVWMVDSEIKRNPESWMLDFSKEPKWNYCHGLMLQAILQTWQKTNNQEYFDYAYSYADLMISEDGQIKTYKPLEYNIDRVNTGKILFPIYAKTKEERFAKAMTLLRNQMKTHPRTADGSFWHKKIYPHQVWLDGLYMACPFLAEYGKVFNEPELFDEVTLQILDAHKYLYDSKTGLYYHGWDESREQRWANKETGLSPNFWSRSIGWYVMAIVDVLDYLPEDHPKRPEIIQILRNVSAAVEKYRDPKTGMWYQVTDMGYRKGNYIESSGSAMFIYTWVKGAQKGYLDKSYTQKGKKAYNQFVKRFLKKEADGTISITDGCSVAGLGGEKVYRDGSFEYYILEPIRDNDPKAVGPFIMLSLLLGK</sequence>